<dbReference type="Pfam" id="PF04324">
    <property type="entry name" value="Fer2_BFD"/>
    <property type="match status" value="1"/>
</dbReference>
<keyword evidence="4" id="KW-0249">Electron transport</keyword>
<dbReference type="GO" id="GO:0046872">
    <property type="term" value="F:metal ion binding"/>
    <property type="evidence" value="ECO:0007669"/>
    <property type="project" value="UniProtKB-KW"/>
</dbReference>
<name>A0A7W3RD65_9ACTN</name>
<dbReference type="RefSeq" id="WP_119728612.1">
    <property type="nucleotide sequence ID" value="NZ_JACJII010000001.1"/>
</dbReference>
<dbReference type="EMBL" id="JACJII010000001">
    <property type="protein sequence ID" value="MBA9007995.1"/>
    <property type="molecule type" value="Genomic_DNA"/>
</dbReference>
<comment type="similarity">
    <text evidence="8">Belongs to the Bfd family.</text>
</comment>
<evidence type="ECO:0000313" key="11">
    <source>
        <dbReference type="EMBL" id="MBA9007995.1"/>
    </source>
</evidence>
<keyword evidence="6" id="KW-0411">Iron-sulfur</keyword>
<feature type="domain" description="BFD-like [2Fe-2S]-binding" evidence="10">
    <location>
        <begin position="2"/>
        <end position="46"/>
    </location>
</feature>
<evidence type="ECO:0000256" key="2">
    <source>
        <dbReference type="ARBA" id="ARBA00022714"/>
    </source>
</evidence>
<evidence type="ECO:0000256" key="1">
    <source>
        <dbReference type="ARBA" id="ARBA00022448"/>
    </source>
</evidence>
<dbReference type="Proteomes" id="UP000539313">
    <property type="component" value="Unassembled WGS sequence"/>
</dbReference>
<evidence type="ECO:0000256" key="9">
    <source>
        <dbReference type="SAM" id="MobiDB-lite"/>
    </source>
</evidence>
<dbReference type="PANTHER" id="PTHR37424:SF1">
    <property type="entry name" value="BACTERIOFERRITIN-ASSOCIATED FERREDOXIN"/>
    <property type="match status" value="1"/>
</dbReference>
<dbReference type="GO" id="GO:0051537">
    <property type="term" value="F:2 iron, 2 sulfur cluster binding"/>
    <property type="evidence" value="ECO:0007669"/>
    <property type="project" value="UniProtKB-KW"/>
</dbReference>
<sequence>MYVCICNGVTEEDVLASLAAGAGTTREVKAACGWKPGCGVCTRRLCGMVAEHRRARETDVSLPLETMPPAHPATPGPEIPVPLGMPAVRQGTAA</sequence>
<dbReference type="InterPro" id="IPR052371">
    <property type="entry name" value="BFD-associated_ferredoxin"/>
</dbReference>
<comment type="caution">
    <text evidence="11">The sequence shown here is derived from an EMBL/GenBank/DDBJ whole genome shotgun (WGS) entry which is preliminary data.</text>
</comment>
<dbReference type="AlphaFoldDB" id="A0A7W3RD65"/>
<evidence type="ECO:0000256" key="4">
    <source>
        <dbReference type="ARBA" id="ARBA00022982"/>
    </source>
</evidence>
<reference evidence="11 12" key="1">
    <citation type="submission" date="2020-08" db="EMBL/GenBank/DDBJ databases">
        <title>Sequencing the genomes of 1000 actinobacteria strains.</title>
        <authorList>
            <person name="Klenk H.-P."/>
        </authorList>
    </citation>
    <scope>NUCLEOTIDE SEQUENCE [LARGE SCALE GENOMIC DNA]</scope>
    <source>
        <strain evidence="11 12">DSM 45823</strain>
    </source>
</reference>
<keyword evidence="3" id="KW-0479">Metal-binding</keyword>
<evidence type="ECO:0000256" key="8">
    <source>
        <dbReference type="ARBA" id="ARBA00046332"/>
    </source>
</evidence>
<gene>
    <name evidence="11" type="ORF">HNR21_006877</name>
</gene>
<keyword evidence="5" id="KW-0408">Iron</keyword>
<keyword evidence="1" id="KW-0813">Transport</keyword>
<organism evidence="11 12">
    <name type="scientific">Thermomonospora cellulosilytica</name>
    <dbReference type="NCBI Taxonomy" id="1411118"/>
    <lineage>
        <taxon>Bacteria</taxon>
        <taxon>Bacillati</taxon>
        <taxon>Actinomycetota</taxon>
        <taxon>Actinomycetes</taxon>
        <taxon>Streptosporangiales</taxon>
        <taxon>Thermomonosporaceae</taxon>
        <taxon>Thermomonospora</taxon>
    </lineage>
</organism>
<dbReference type="PANTHER" id="PTHR37424">
    <property type="entry name" value="BACTERIOFERRITIN-ASSOCIATED FERREDOXIN"/>
    <property type="match status" value="1"/>
</dbReference>
<protein>
    <recommendedName>
        <fullName evidence="7">Bacterioferritin-associated ferredoxin</fullName>
    </recommendedName>
</protein>
<feature type="compositionally biased region" description="Pro residues" evidence="9">
    <location>
        <begin position="69"/>
        <end position="80"/>
    </location>
</feature>
<proteinExistence type="inferred from homology"/>
<dbReference type="Gene3D" id="1.10.10.1100">
    <property type="entry name" value="BFD-like [2Fe-2S]-binding domain"/>
    <property type="match status" value="1"/>
</dbReference>
<dbReference type="InterPro" id="IPR041854">
    <property type="entry name" value="BFD-like_2Fe2S-bd_dom_sf"/>
</dbReference>
<dbReference type="InterPro" id="IPR007419">
    <property type="entry name" value="BFD-like_2Fe2S-bd_dom"/>
</dbReference>
<evidence type="ECO:0000259" key="10">
    <source>
        <dbReference type="Pfam" id="PF04324"/>
    </source>
</evidence>
<evidence type="ECO:0000256" key="5">
    <source>
        <dbReference type="ARBA" id="ARBA00023004"/>
    </source>
</evidence>
<evidence type="ECO:0000256" key="7">
    <source>
        <dbReference type="ARBA" id="ARBA00039386"/>
    </source>
</evidence>
<evidence type="ECO:0000313" key="12">
    <source>
        <dbReference type="Proteomes" id="UP000539313"/>
    </source>
</evidence>
<accession>A0A7W3RD65</accession>
<keyword evidence="12" id="KW-1185">Reference proteome</keyword>
<feature type="region of interest" description="Disordered" evidence="9">
    <location>
        <begin position="57"/>
        <end position="94"/>
    </location>
</feature>
<evidence type="ECO:0000256" key="6">
    <source>
        <dbReference type="ARBA" id="ARBA00023014"/>
    </source>
</evidence>
<keyword evidence="2" id="KW-0001">2Fe-2S</keyword>
<evidence type="ECO:0000256" key="3">
    <source>
        <dbReference type="ARBA" id="ARBA00022723"/>
    </source>
</evidence>